<evidence type="ECO:0008006" key="5">
    <source>
        <dbReference type="Google" id="ProtNLM"/>
    </source>
</evidence>
<comment type="caution">
    <text evidence="3">The sequence shown here is derived from an EMBL/GenBank/DDBJ whole genome shotgun (WGS) entry which is preliminary data.</text>
</comment>
<feature type="compositionally biased region" description="Polar residues" evidence="2">
    <location>
        <begin position="8"/>
        <end position="21"/>
    </location>
</feature>
<keyword evidence="1" id="KW-0175">Coiled coil</keyword>
<sequence length="192" mass="21825">MAEELTKEVQTPETGPEQQKPTGDFQKVTDKAETPSDIVIPKTRFDEVNNKYKDLQQKLDELLTEKADQDRTQKEQQGKFEELYKTTADDLTKHKTQVKEASKRVEQLESVITGLLDAKLKAIPEEYHDLIPKHLPPEARLDWLNQAEGKGLFRSLKREEPVGAATNPRLVQTIDMDTLTPAQLLRAAYGSK</sequence>
<accession>A0ABR7T2V4</accession>
<dbReference type="EMBL" id="JACVHF010000010">
    <property type="protein sequence ID" value="MBC9785099.1"/>
    <property type="molecule type" value="Genomic_DNA"/>
</dbReference>
<dbReference type="RefSeq" id="WP_188040590.1">
    <property type="nucleotide sequence ID" value="NZ_JACVHF010000010.1"/>
</dbReference>
<organism evidence="3 4">
    <name type="scientific">Heliobacterium chlorum</name>
    <dbReference type="NCBI Taxonomy" id="2698"/>
    <lineage>
        <taxon>Bacteria</taxon>
        <taxon>Bacillati</taxon>
        <taxon>Bacillota</taxon>
        <taxon>Clostridia</taxon>
        <taxon>Eubacteriales</taxon>
        <taxon>Heliobacteriaceae</taxon>
        <taxon>Heliobacterium</taxon>
    </lineage>
</organism>
<evidence type="ECO:0000256" key="2">
    <source>
        <dbReference type="SAM" id="MobiDB-lite"/>
    </source>
</evidence>
<feature type="coiled-coil region" evidence="1">
    <location>
        <begin position="45"/>
        <end position="118"/>
    </location>
</feature>
<dbReference type="Proteomes" id="UP000617402">
    <property type="component" value="Unassembled WGS sequence"/>
</dbReference>
<evidence type="ECO:0000313" key="3">
    <source>
        <dbReference type="EMBL" id="MBC9785099.1"/>
    </source>
</evidence>
<evidence type="ECO:0000256" key="1">
    <source>
        <dbReference type="SAM" id="Coils"/>
    </source>
</evidence>
<keyword evidence="4" id="KW-1185">Reference proteome</keyword>
<proteinExistence type="predicted"/>
<evidence type="ECO:0000313" key="4">
    <source>
        <dbReference type="Proteomes" id="UP000617402"/>
    </source>
</evidence>
<gene>
    <name evidence="3" type="ORF">H1S01_11330</name>
</gene>
<reference evidence="3 4" key="1">
    <citation type="submission" date="2020-07" db="EMBL/GenBank/DDBJ databases">
        <title>Draft whole-genome sequence of Heliobacterium chlorum DSM 3682, type strain.</title>
        <authorList>
            <person name="Kyndt J.A."/>
            <person name="Meyer T.E."/>
            <person name="Imhoff J.F."/>
        </authorList>
    </citation>
    <scope>NUCLEOTIDE SEQUENCE [LARGE SCALE GENOMIC DNA]</scope>
    <source>
        <strain evidence="3 4">DSM 3682</strain>
    </source>
</reference>
<protein>
    <recommendedName>
        <fullName evidence="5">Scaffolding protein</fullName>
    </recommendedName>
</protein>
<feature type="region of interest" description="Disordered" evidence="2">
    <location>
        <begin position="1"/>
        <end position="42"/>
    </location>
</feature>
<name>A0ABR7T2V4_HELCL</name>